<evidence type="ECO:0000313" key="5">
    <source>
        <dbReference type="Proteomes" id="UP001431572"/>
    </source>
</evidence>
<dbReference type="GO" id="GO:0004197">
    <property type="term" value="F:cysteine-type endopeptidase activity"/>
    <property type="evidence" value="ECO:0007669"/>
    <property type="project" value="InterPro"/>
</dbReference>
<keyword evidence="5" id="KW-1185">Reference proteome</keyword>
<organism evidence="2 4">
    <name type="scientific">Candidatus Chlorohelix allophototropha</name>
    <dbReference type="NCBI Taxonomy" id="3003348"/>
    <lineage>
        <taxon>Bacteria</taxon>
        <taxon>Bacillati</taxon>
        <taxon>Chloroflexota</taxon>
        <taxon>Chloroflexia</taxon>
        <taxon>Candidatus Chloroheliales</taxon>
        <taxon>Candidatus Chloroheliaceae</taxon>
        <taxon>Candidatus Chlorohelix</taxon>
    </lineage>
</organism>
<name>A0A8T7MA32_9CHLR</name>
<evidence type="ECO:0000259" key="1">
    <source>
        <dbReference type="Pfam" id="PF00656"/>
    </source>
</evidence>
<dbReference type="Gene3D" id="3.40.50.1460">
    <property type="match status" value="1"/>
</dbReference>
<protein>
    <submittedName>
        <fullName evidence="2">Caspase family protein</fullName>
    </submittedName>
</protein>
<evidence type="ECO:0000313" key="4">
    <source>
        <dbReference type="Proteomes" id="UP000521676"/>
    </source>
</evidence>
<dbReference type="EMBL" id="CP128400">
    <property type="protein sequence ID" value="WJW68976.1"/>
    <property type="molecule type" value="Genomic_DNA"/>
</dbReference>
<dbReference type="Proteomes" id="UP001431572">
    <property type="component" value="Chromosome 2"/>
</dbReference>
<dbReference type="GO" id="GO:0006508">
    <property type="term" value="P:proteolysis"/>
    <property type="evidence" value="ECO:0007669"/>
    <property type="project" value="InterPro"/>
</dbReference>
<accession>A0A8T7MA32</accession>
<evidence type="ECO:0000313" key="3">
    <source>
        <dbReference type="EMBL" id="WJW68976.1"/>
    </source>
</evidence>
<reference evidence="3" key="2">
    <citation type="journal article" date="2024" name="Nature">
        <title>Anoxygenic phototroph of the Chloroflexota uses a type I reaction centre.</title>
        <authorList>
            <person name="Tsuji J.M."/>
            <person name="Shaw N.A."/>
            <person name="Nagashima S."/>
            <person name="Venkiteswaran J.J."/>
            <person name="Schiff S.L."/>
            <person name="Watanabe T."/>
            <person name="Fukui M."/>
            <person name="Hanada S."/>
            <person name="Tank M."/>
            <person name="Neufeld J.D."/>
        </authorList>
    </citation>
    <scope>NUCLEOTIDE SEQUENCE</scope>
    <source>
        <strain evidence="3">L227-S17</strain>
    </source>
</reference>
<dbReference type="Proteomes" id="UP000521676">
    <property type="component" value="Unassembled WGS sequence"/>
</dbReference>
<dbReference type="Pfam" id="PF00656">
    <property type="entry name" value="Peptidase_C14"/>
    <property type="match status" value="1"/>
</dbReference>
<dbReference type="AlphaFoldDB" id="A0A8T7MA32"/>
<sequence length="256" mass="28670">MDANLSQIENRYAVCVGIDNFKNPDQIASLKFAEANAKAMDSLLGKMGFEPKNRRLVVGEIASFEAIKATLTTFGAVKPKANDLVIFYYAGYFLDIQIEEDEGTIVLASYDLDLEEIRKNPEYRLQKTLRLGMLREIFEYSKSTNVLFIFDTCLGGDYELSESSLQVTLNFVFANQHPGRVVVSSCLPQEEYNKSEGNLGLFAGHLVSALEGQTEEAKNPEGNLTVGTLYKYLLKIMPHEYRPIQSSPELDKLILA</sequence>
<proteinExistence type="predicted"/>
<gene>
    <name evidence="2" type="ORF">HXX08_24590</name>
    <name evidence="3" type="ORF">OZ401_004603</name>
</gene>
<evidence type="ECO:0000313" key="2">
    <source>
        <dbReference type="EMBL" id="NWJ49048.1"/>
    </source>
</evidence>
<feature type="domain" description="Peptidase C14 caspase" evidence="1">
    <location>
        <begin position="11"/>
        <end position="214"/>
    </location>
</feature>
<dbReference type="RefSeq" id="WP_341470879.1">
    <property type="nucleotide sequence ID" value="NZ_CP128400.1"/>
</dbReference>
<dbReference type="InterPro" id="IPR011600">
    <property type="entry name" value="Pept_C14_caspase"/>
</dbReference>
<dbReference type="EMBL" id="JACATZ010000003">
    <property type="protein sequence ID" value="NWJ49048.1"/>
    <property type="molecule type" value="Genomic_DNA"/>
</dbReference>
<reference evidence="2 4" key="1">
    <citation type="submission" date="2020-06" db="EMBL/GenBank/DDBJ databases">
        <title>Anoxygenic phototrophic Chloroflexota member uses a Type I reaction center.</title>
        <authorList>
            <person name="Tsuji J.M."/>
            <person name="Shaw N.A."/>
            <person name="Nagashima S."/>
            <person name="Venkiteswaran J."/>
            <person name="Schiff S.L."/>
            <person name="Hanada S."/>
            <person name="Tank M."/>
            <person name="Neufeld J.D."/>
        </authorList>
    </citation>
    <scope>NUCLEOTIDE SEQUENCE [LARGE SCALE GENOMIC DNA]</scope>
    <source>
        <strain evidence="2">L227-S17</strain>
    </source>
</reference>